<dbReference type="GO" id="GO:0009570">
    <property type="term" value="C:chloroplast stroma"/>
    <property type="evidence" value="ECO:0000318"/>
    <property type="project" value="GO_Central"/>
</dbReference>
<dbReference type="KEGG" id="tcc:18595603"/>
<dbReference type="GO" id="GO:0046872">
    <property type="term" value="F:metal ion binding"/>
    <property type="evidence" value="ECO:0007669"/>
    <property type="project" value="UniProtKB-KW"/>
</dbReference>
<evidence type="ECO:0000313" key="6">
    <source>
        <dbReference type="EMBL" id="EOY26317.1"/>
    </source>
</evidence>
<dbReference type="PANTHER" id="PTHR10543">
    <property type="entry name" value="BETA-CAROTENE DIOXYGENASE"/>
    <property type="match status" value="1"/>
</dbReference>
<name>A0A061GAZ2_THECC</name>
<evidence type="ECO:0000256" key="5">
    <source>
        <dbReference type="PIRSR" id="PIRSR604294-1"/>
    </source>
</evidence>
<dbReference type="GO" id="GO:0016121">
    <property type="term" value="P:carotene catabolic process"/>
    <property type="evidence" value="ECO:0000318"/>
    <property type="project" value="GO_Central"/>
</dbReference>
<comment type="cofactor">
    <cofactor evidence="5">
        <name>Fe(2+)</name>
        <dbReference type="ChEBI" id="CHEBI:29033"/>
    </cofactor>
    <text evidence="5">Binds 1 Fe(2+) ion per subunit.</text>
</comment>
<dbReference type="InParanoid" id="A0A061GAZ2"/>
<dbReference type="EMBL" id="CM001884">
    <property type="protein sequence ID" value="EOY26317.1"/>
    <property type="molecule type" value="Genomic_DNA"/>
</dbReference>
<feature type="binding site" evidence="5">
    <location>
        <position position="266"/>
    </location>
    <ligand>
        <name>Fe cation</name>
        <dbReference type="ChEBI" id="CHEBI:24875"/>
        <note>catalytic</note>
    </ligand>
</feature>
<dbReference type="eggNOG" id="KOG1285">
    <property type="taxonomic scope" value="Eukaryota"/>
</dbReference>
<proteinExistence type="inferred from homology"/>
<feature type="binding site" evidence="5">
    <location>
        <position position="553"/>
    </location>
    <ligand>
        <name>Fe cation</name>
        <dbReference type="ChEBI" id="CHEBI:24875"/>
        <note>catalytic</note>
    </ligand>
</feature>
<dbReference type="Gramene" id="Tc06v2_t004680.1">
    <property type="protein sequence ID" value="Tc06v2_p004680.1"/>
    <property type="gene ID" value="Tc06v2_g004680"/>
</dbReference>
<dbReference type="InterPro" id="IPR004294">
    <property type="entry name" value="Carotenoid_Oase"/>
</dbReference>
<evidence type="ECO:0000256" key="2">
    <source>
        <dbReference type="ARBA" id="ARBA00022723"/>
    </source>
</evidence>
<feature type="binding site" evidence="5">
    <location>
        <position position="381"/>
    </location>
    <ligand>
        <name>Fe cation</name>
        <dbReference type="ChEBI" id="CHEBI:24875"/>
        <note>catalytic</note>
    </ligand>
</feature>
<keyword evidence="3 6" id="KW-0223">Dioxygenase</keyword>
<protein>
    <submittedName>
        <fullName evidence="6">Nine-cis-epoxycarotenoid dioxygenase 4</fullName>
    </submittedName>
</protein>
<accession>A0A061GAZ2</accession>
<dbReference type="Gramene" id="EOY26317">
    <property type="protein sequence ID" value="EOY26317"/>
    <property type="gene ID" value="TCM_027810"/>
</dbReference>
<keyword evidence="4 5" id="KW-0408">Iron</keyword>
<gene>
    <name evidence="6" type="ORF">TCM_027810</name>
</gene>
<keyword evidence="3 6" id="KW-0560">Oxidoreductase</keyword>
<dbReference type="STRING" id="3641.A0A061GAZ2"/>
<dbReference type="AlphaFoldDB" id="A0A061GAZ2"/>
<evidence type="ECO:0000256" key="4">
    <source>
        <dbReference type="ARBA" id="ARBA00023004"/>
    </source>
</evidence>
<dbReference type="OMA" id="GHATYCC"/>
<dbReference type="Pfam" id="PF03055">
    <property type="entry name" value="RPE65"/>
    <property type="match status" value="1"/>
</dbReference>
<reference evidence="6 7" key="1">
    <citation type="journal article" date="2013" name="Genome Biol.">
        <title>The genome sequence of the most widely cultivated cacao type and its use to identify candidate genes regulating pod color.</title>
        <authorList>
            <person name="Motamayor J.C."/>
            <person name="Mockaitis K."/>
            <person name="Schmutz J."/>
            <person name="Haiminen N."/>
            <person name="Iii D.L."/>
            <person name="Cornejo O."/>
            <person name="Findley S.D."/>
            <person name="Zheng P."/>
            <person name="Utro F."/>
            <person name="Royaert S."/>
            <person name="Saski C."/>
            <person name="Jenkins J."/>
            <person name="Podicheti R."/>
            <person name="Zhao M."/>
            <person name="Scheffler B.E."/>
            <person name="Stack J.C."/>
            <person name="Feltus F.A."/>
            <person name="Mustiga G.M."/>
            <person name="Amores F."/>
            <person name="Phillips W."/>
            <person name="Marelli J.P."/>
            <person name="May G.D."/>
            <person name="Shapiro H."/>
            <person name="Ma J."/>
            <person name="Bustamante C.D."/>
            <person name="Schnell R.J."/>
            <person name="Main D."/>
            <person name="Gilbert D."/>
            <person name="Parida L."/>
            <person name="Kuhn D.N."/>
        </authorList>
    </citation>
    <scope>NUCLEOTIDE SEQUENCE [LARGE SCALE GENOMIC DNA]</scope>
    <source>
        <strain evidence="7">cv. Matina 1-6</strain>
    </source>
</reference>
<dbReference type="GO" id="GO:0010436">
    <property type="term" value="F:carotenoid dioxygenase activity"/>
    <property type="evidence" value="ECO:0000318"/>
    <property type="project" value="GO_Central"/>
</dbReference>
<evidence type="ECO:0000313" key="7">
    <source>
        <dbReference type="Proteomes" id="UP000026915"/>
    </source>
</evidence>
<keyword evidence="7" id="KW-1185">Reference proteome</keyword>
<evidence type="ECO:0000256" key="1">
    <source>
        <dbReference type="ARBA" id="ARBA00006787"/>
    </source>
</evidence>
<dbReference type="SMR" id="A0A061GAZ2"/>
<dbReference type="PANTHER" id="PTHR10543:SF58">
    <property type="entry name" value="CAROTENOID CLEAVAGE DIOXYGENASE 4, CHLOROPLASTIC-RELATED"/>
    <property type="match status" value="1"/>
</dbReference>
<sequence>MMKVTKPCYNVPIPHFQALNDSPTKPKELVTCKLSSSNTNPFLTKTQKIVSLPLSASSLFSTLASIPSFLYASFSKILDPPLQPLVDPRHLYTGNLAPVDEMEPTDCPVIEGKLPLSLKGVYIRNGPNPQIQSPRALLLFDGDGMLHSLRFSNGHATYCCRYVRTYKYKLEGEAGFPLIPNVFSGFFGFGDIVRFLMTTRRIMTGHINLMNGFGVANTGLAFFSDHLFALCESDLPYIINLTQEGDIETLGRWEFEKKLLSNMTAHPKVDLDTKETFAFSWSLSFPHLKFFHFDGNGVKQNEVPIFSINQPCFIHDFAITKRFAIFHETQLVYSLGKVMTGRGTLVDYEPNKTPRIGIIPKYAINDSEMRWVRVPGFNTIHIINAWENGDDEIVFMASNIICVTNIFNKTVDVSLEKVKINIKTGDVSRKIISPRNLEFGSINPSYVGRKTRYAYLGVLEEVPKMSGLVKIDLETGREVARRFYGPGCFGGEPLFVTKDMENIHSDEDDGYVMNYVHDEKANESKFIIMDAKSPELDIVAVVKLPSRVPYGFHGLFFSM</sequence>
<dbReference type="OrthoDB" id="1069523at2759"/>
<evidence type="ECO:0000256" key="3">
    <source>
        <dbReference type="ARBA" id="ARBA00022964"/>
    </source>
</evidence>
<dbReference type="Proteomes" id="UP000026915">
    <property type="component" value="Chromosome 6"/>
</dbReference>
<dbReference type="HOGENOM" id="CLU_016472_0_0_1"/>
<organism evidence="6 7">
    <name type="scientific">Theobroma cacao</name>
    <name type="common">Cacao</name>
    <name type="synonym">Cocoa</name>
    <dbReference type="NCBI Taxonomy" id="3641"/>
    <lineage>
        <taxon>Eukaryota</taxon>
        <taxon>Viridiplantae</taxon>
        <taxon>Streptophyta</taxon>
        <taxon>Embryophyta</taxon>
        <taxon>Tracheophyta</taxon>
        <taxon>Spermatophyta</taxon>
        <taxon>Magnoliopsida</taxon>
        <taxon>eudicotyledons</taxon>
        <taxon>Gunneridae</taxon>
        <taxon>Pentapetalae</taxon>
        <taxon>rosids</taxon>
        <taxon>malvids</taxon>
        <taxon>Malvales</taxon>
        <taxon>Malvaceae</taxon>
        <taxon>Byttnerioideae</taxon>
        <taxon>Theobroma</taxon>
    </lineage>
</organism>
<comment type="similarity">
    <text evidence="1">Belongs to the carotenoid oxygenase family.</text>
</comment>
<keyword evidence="2 5" id="KW-0479">Metal-binding</keyword>
<feature type="binding site" evidence="5">
    <location>
        <position position="315"/>
    </location>
    <ligand>
        <name>Fe cation</name>
        <dbReference type="ChEBI" id="CHEBI:24875"/>
        <note>catalytic</note>
    </ligand>
</feature>